<evidence type="ECO:0000313" key="2">
    <source>
        <dbReference type="Proteomes" id="UP000321306"/>
    </source>
</evidence>
<organism evidence="1 2">
    <name type="scientific">Deinococcus cellulosilyticus (strain DSM 18568 / NBRC 106333 / KACC 11606 / 5516J-15)</name>
    <dbReference type="NCBI Taxonomy" id="1223518"/>
    <lineage>
        <taxon>Bacteria</taxon>
        <taxon>Thermotogati</taxon>
        <taxon>Deinococcota</taxon>
        <taxon>Deinococci</taxon>
        <taxon>Deinococcales</taxon>
        <taxon>Deinococcaceae</taxon>
        <taxon>Deinococcus</taxon>
    </lineage>
</organism>
<proteinExistence type="predicted"/>
<comment type="caution">
    <text evidence="1">The sequence shown here is derived from an EMBL/GenBank/DDBJ whole genome shotgun (WGS) entry which is preliminary data.</text>
</comment>
<dbReference type="RefSeq" id="WP_146885917.1">
    <property type="nucleotide sequence ID" value="NZ_BJXB01000014.1"/>
</dbReference>
<protein>
    <submittedName>
        <fullName evidence="1">Uncharacterized protein</fullName>
    </submittedName>
</protein>
<evidence type="ECO:0000313" key="1">
    <source>
        <dbReference type="EMBL" id="GEM47562.1"/>
    </source>
</evidence>
<dbReference type="Pfam" id="PF19458">
    <property type="entry name" value="DUF5995"/>
    <property type="match status" value="1"/>
</dbReference>
<dbReference type="OrthoDB" id="4367247at2"/>
<accession>A0A511N3Z0</accession>
<keyword evidence="2" id="KW-1185">Reference proteome</keyword>
<gene>
    <name evidence="1" type="ORF">DC3_31970</name>
</gene>
<dbReference type="Proteomes" id="UP000321306">
    <property type="component" value="Unassembled WGS sequence"/>
</dbReference>
<dbReference type="InterPro" id="IPR046037">
    <property type="entry name" value="DUF5995"/>
</dbReference>
<reference evidence="1 2" key="1">
    <citation type="submission" date="2019-07" db="EMBL/GenBank/DDBJ databases">
        <title>Whole genome shotgun sequence of Deinococcus cellulosilyticus NBRC 106333.</title>
        <authorList>
            <person name="Hosoyama A."/>
            <person name="Uohara A."/>
            <person name="Ohji S."/>
            <person name="Ichikawa N."/>
        </authorList>
    </citation>
    <scope>NUCLEOTIDE SEQUENCE [LARGE SCALE GENOMIC DNA]</scope>
    <source>
        <strain evidence="1 2">NBRC 106333</strain>
    </source>
</reference>
<name>A0A511N3Z0_DEIC1</name>
<dbReference type="EMBL" id="BJXB01000014">
    <property type="protein sequence ID" value="GEM47562.1"/>
    <property type="molecule type" value="Genomic_DNA"/>
</dbReference>
<dbReference type="AlphaFoldDB" id="A0A511N3Z0"/>
<sequence length="229" mass="27105">MQLNVPPRSVDEKGNSAAFSQSREIIRRLETLGEVLQDSSGRVLNHRYWFVSAYIHSSKHVLRKVEWGDYQHPEVILTVQRYFFQLYQHNLKHPEAHWQWAFHRCQQFRTSRPSFIQVMYLFYPQLVAHVRFDLPRAILWACQDHKMDVLQLEEDFRETLHGFDHAVAHFMRDVRTRVGLCPPCPAQLIQAMTWLLQRERLLGWQAAVALERTPESAGIPLHFLPLDLQ</sequence>